<evidence type="ECO:0000313" key="2">
    <source>
        <dbReference type="EMBL" id="RZF59015.1"/>
    </source>
</evidence>
<gene>
    <name evidence="2" type="ORF">EWE75_24130</name>
</gene>
<proteinExistence type="predicted"/>
<sequence length="232" mass="24048">MNVGELNASTIGASGIGGGGHAAIDRGTASALDDTVHAARTGSPVEQGNALRTLDATTGSRQASDAAVSGDVEACTVEVRFKPVIGPTNHAFIVTTDANSTNYFRGGPQANNTGMNSPPSSSSGGGQAPYEPGFGIYGPIVTEYGAYRPGTVDWTTEPSGRQTVATIPGNCDRIETNFARHMDDIEAARINYEPLSANSNSTVREALERGGYPDVSPVVWAPAWDAQLANPH</sequence>
<accession>A0A4Q6XIH1</accession>
<protein>
    <submittedName>
        <fullName evidence="2">Uncharacterized protein</fullName>
    </submittedName>
</protein>
<keyword evidence="3" id="KW-1185">Reference proteome</keyword>
<dbReference type="OrthoDB" id="8480905at2"/>
<dbReference type="EMBL" id="SGIS01000109">
    <property type="protein sequence ID" value="RZF59015.1"/>
    <property type="molecule type" value="Genomic_DNA"/>
</dbReference>
<dbReference type="Proteomes" id="UP000292085">
    <property type="component" value="Unassembled WGS sequence"/>
</dbReference>
<evidence type="ECO:0000256" key="1">
    <source>
        <dbReference type="SAM" id="MobiDB-lite"/>
    </source>
</evidence>
<feature type="region of interest" description="Disordered" evidence="1">
    <location>
        <begin position="104"/>
        <end position="130"/>
    </location>
</feature>
<dbReference type="AlphaFoldDB" id="A0A4Q6XIH1"/>
<name>A0A4Q6XIH1_9SPHN</name>
<reference evidence="2 3" key="1">
    <citation type="submission" date="2019-02" db="EMBL/GenBank/DDBJ databases">
        <authorList>
            <person name="Li Y."/>
        </authorList>
    </citation>
    <scope>NUCLEOTIDE SEQUENCE [LARGE SCALE GENOMIC DNA]</scope>
    <source>
        <strain evidence="2 3">3-7</strain>
    </source>
</reference>
<feature type="compositionally biased region" description="Polar residues" evidence="1">
    <location>
        <begin position="104"/>
        <end position="116"/>
    </location>
</feature>
<dbReference type="RefSeq" id="WP_130160574.1">
    <property type="nucleotide sequence ID" value="NZ_SGIS01000109.1"/>
</dbReference>
<comment type="caution">
    <text evidence="2">The sequence shown here is derived from an EMBL/GenBank/DDBJ whole genome shotgun (WGS) entry which is preliminary data.</text>
</comment>
<organism evidence="2 3">
    <name type="scientific">Sphingomonas populi</name>
    <dbReference type="NCBI Taxonomy" id="2484750"/>
    <lineage>
        <taxon>Bacteria</taxon>
        <taxon>Pseudomonadati</taxon>
        <taxon>Pseudomonadota</taxon>
        <taxon>Alphaproteobacteria</taxon>
        <taxon>Sphingomonadales</taxon>
        <taxon>Sphingomonadaceae</taxon>
        <taxon>Sphingomonas</taxon>
    </lineage>
</organism>
<evidence type="ECO:0000313" key="3">
    <source>
        <dbReference type="Proteomes" id="UP000292085"/>
    </source>
</evidence>